<dbReference type="PANTHER" id="PTHR46577">
    <property type="entry name" value="HTH-TYPE TRANSCRIPTIONAL REGULATORY PROTEIN GABR"/>
    <property type="match status" value="1"/>
</dbReference>
<sequence length="473" mass="50396">MSTGHISAKRLALLLGAWRRAGSRQGAADLAAAIELQVLDGQLPAGTRLPAERELAAELGASRTLVVAALERLRESGLAVSRRGAGTWVTSPAGRELEPAIPESAMMIDLARAAPPAIAGMMAAVDAARRSLADELGGSGYVDRGLPVLRERIARRYTERGLPTTPGQIMITNGAQHAFALTLRMLTGPGDRVLVEQPTYPNTLEAVRAAHALPVPVAIGPHGWDFAGIDAALRQASPRLACLNVDFQNPTGWRLDNAGRERLGAVLARAHTPTVFDETLVELDLTDEAAPLPMAAFAGDWAITVGTASKSHWGGLRIGWIRAAEETLAGLASARVGLDLSSPVLEQLILAELLTDPEPLRKRREWVRAQRDALVAALREQCPDWEFRVPGGGLSLWCRLPEPMSTRLAVAAAGHGVQVVPGSRFGVNGGLERWLRLPFSLTTDLLAEAVRRLGIAALSVRRLPGAGEELVVT</sequence>
<comment type="similarity">
    <text evidence="1">In the C-terminal section; belongs to the class-I pyridoxal-phosphate-dependent aminotransferase family.</text>
</comment>
<dbReference type="InterPro" id="IPR036390">
    <property type="entry name" value="WH_DNA-bd_sf"/>
</dbReference>
<gene>
    <name evidence="7" type="ORF">Atai01_04230</name>
</gene>
<dbReference type="GO" id="GO:0003700">
    <property type="term" value="F:DNA-binding transcription factor activity"/>
    <property type="evidence" value="ECO:0007669"/>
    <property type="project" value="InterPro"/>
</dbReference>
<dbReference type="InterPro" id="IPR051446">
    <property type="entry name" value="HTH_trans_reg/aminotransferase"/>
</dbReference>
<dbReference type="Pfam" id="PF00155">
    <property type="entry name" value="Aminotran_1_2"/>
    <property type="match status" value="1"/>
</dbReference>
<evidence type="ECO:0000313" key="7">
    <source>
        <dbReference type="EMBL" id="GLY63804.1"/>
    </source>
</evidence>
<dbReference type="GO" id="GO:0030170">
    <property type="term" value="F:pyridoxal phosphate binding"/>
    <property type="evidence" value="ECO:0007669"/>
    <property type="project" value="InterPro"/>
</dbReference>
<dbReference type="InterPro" id="IPR004839">
    <property type="entry name" value="Aminotransferase_I/II_large"/>
</dbReference>
<dbReference type="GO" id="GO:0003677">
    <property type="term" value="F:DNA binding"/>
    <property type="evidence" value="ECO:0007669"/>
    <property type="project" value="UniProtKB-KW"/>
</dbReference>
<dbReference type="SUPFAM" id="SSF46785">
    <property type="entry name" value="Winged helix' DNA-binding domain"/>
    <property type="match status" value="1"/>
</dbReference>
<evidence type="ECO:0000313" key="8">
    <source>
        <dbReference type="Proteomes" id="UP001165136"/>
    </source>
</evidence>
<dbReference type="InterPro" id="IPR036388">
    <property type="entry name" value="WH-like_DNA-bd_sf"/>
</dbReference>
<keyword evidence="8" id="KW-1185">Reference proteome</keyword>
<evidence type="ECO:0000256" key="2">
    <source>
        <dbReference type="ARBA" id="ARBA00022898"/>
    </source>
</evidence>
<evidence type="ECO:0000256" key="4">
    <source>
        <dbReference type="ARBA" id="ARBA00023125"/>
    </source>
</evidence>
<evidence type="ECO:0000256" key="3">
    <source>
        <dbReference type="ARBA" id="ARBA00023015"/>
    </source>
</evidence>
<dbReference type="InterPro" id="IPR015424">
    <property type="entry name" value="PyrdxlP-dep_Trfase"/>
</dbReference>
<evidence type="ECO:0000256" key="5">
    <source>
        <dbReference type="ARBA" id="ARBA00023163"/>
    </source>
</evidence>
<keyword evidence="5" id="KW-0804">Transcription</keyword>
<protein>
    <submittedName>
        <fullName evidence="7">GntR family transcriptional regulator</fullName>
    </submittedName>
</protein>
<name>A0A9W6VEH9_9PSEU</name>
<dbReference type="InterPro" id="IPR000524">
    <property type="entry name" value="Tscrpt_reg_HTH_GntR"/>
</dbReference>
<dbReference type="CDD" id="cd00609">
    <property type="entry name" value="AAT_like"/>
    <property type="match status" value="1"/>
</dbReference>
<accession>A0A9W6VEH9</accession>
<feature type="domain" description="HTH gntR-type" evidence="6">
    <location>
        <begin position="24"/>
        <end position="92"/>
    </location>
</feature>
<dbReference type="CDD" id="cd07377">
    <property type="entry name" value="WHTH_GntR"/>
    <property type="match status" value="1"/>
</dbReference>
<keyword evidence="3" id="KW-0805">Transcription regulation</keyword>
<reference evidence="7" key="1">
    <citation type="submission" date="2023-03" db="EMBL/GenBank/DDBJ databases">
        <title>Amycolatopsis taiwanensis NBRC 103393.</title>
        <authorList>
            <person name="Ichikawa N."/>
            <person name="Sato H."/>
            <person name="Tonouchi N."/>
        </authorList>
    </citation>
    <scope>NUCLEOTIDE SEQUENCE</scope>
    <source>
        <strain evidence="7">NBRC 103393</strain>
    </source>
</reference>
<comment type="caution">
    <text evidence="7">The sequence shown here is derived from an EMBL/GenBank/DDBJ whole genome shotgun (WGS) entry which is preliminary data.</text>
</comment>
<evidence type="ECO:0000259" key="6">
    <source>
        <dbReference type="PROSITE" id="PS50949"/>
    </source>
</evidence>
<dbReference type="SMART" id="SM00345">
    <property type="entry name" value="HTH_GNTR"/>
    <property type="match status" value="1"/>
</dbReference>
<dbReference type="PANTHER" id="PTHR46577:SF1">
    <property type="entry name" value="HTH-TYPE TRANSCRIPTIONAL REGULATORY PROTEIN GABR"/>
    <property type="match status" value="1"/>
</dbReference>
<keyword evidence="4" id="KW-0238">DNA-binding</keyword>
<dbReference type="PRINTS" id="PR00035">
    <property type="entry name" value="HTHGNTR"/>
</dbReference>
<dbReference type="EMBL" id="BSTI01000001">
    <property type="protein sequence ID" value="GLY63804.1"/>
    <property type="molecule type" value="Genomic_DNA"/>
</dbReference>
<dbReference type="AlphaFoldDB" id="A0A9W6VEH9"/>
<dbReference type="Proteomes" id="UP001165136">
    <property type="component" value="Unassembled WGS sequence"/>
</dbReference>
<dbReference type="InterPro" id="IPR015421">
    <property type="entry name" value="PyrdxlP-dep_Trfase_major"/>
</dbReference>
<evidence type="ECO:0000256" key="1">
    <source>
        <dbReference type="ARBA" id="ARBA00005384"/>
    </source>
</evidence>
<dbReference type="SUPFAM" id="SSF53383">
    <property type="entry name" value="PLP-dependent transferases"/>
    <property type="match status" value="1"/>
</dbReference>
<organism evidence="7 8">
    <name type="scientific">Amycolatopsis taiwanensis</name>
    <dbReference type="NCBI Taxonomy" id="342230"/>
    <lineage>
        <taxon>Bacteria</taxon>
        <taxon>Bacillati</taxon>
        <taxon>Actinomycetota</taxon>
        <taxon>Actinomycetes</taxon>
        <taxon>Pseudonocardiales</taxon>
        <taxon>Pseudonocardiaceae</taxon>
        <taxon>Amycolatopsis</taxon>
    </lineage>
</organism>
<dbReference type="PROSITE" id="PS50949">
    <property type="entry name" value="HTH_GNTR"/>
    <property type="match status" value="1"/>
</dbReference>
<dbReference type="RefSeq" id="WP_285485658.1">
    <property type="nucleotide sequence ID" value="NZ_BSTI01000001.1"/>
</dbReference>
<dbReference type="Pfam" id="PF00392">
    <property type="entry name" value="GntR"/>
    <property type="match status" value="1"/>
</dbReference>
<keyword evidence="2" id="KW-0663">Pyridoxal phosphate</keyword>
<dbReference type="Gene3D" id="1.10.10.10">
    <property type="entry name" value="Winged helix-like DNA-binding domain superfamily/Winged helix DNA-binding domain"/>
    <property type="match status" value="1"/>
</dbReference>
<dbReference type="Gene3D" id="3.40.640.10">
    <property type="entry name" value="Type I PLP-dependent aspartate aminotransferase-like (Major domain)"/>
    <property type="match status" value="1"/>
</dbReference>
<proteinExistence type="inferred from homology"/>